<gene>
    <name evidence="2" type="ORF">FTOL_10147</name>
</gene>
<dbReference type="AlphaFoldDB" id="A0AAE8MHA9"/>
<organism evidence="2 3">
    <name type="scientific">Fusarium torulosum</name>
    <dbReference type="NCBI Taxonomy" id="33205"/>
    <lineage>
        <taxon>Eukaryota</taxon>
        <taxon>Fungi</taxon>
        <taxon>Dikarya</taxon>
        <taxon>Ascomycota</taxon>
        <taxon>Pezizomycotina</taxon>
        <taxon>Sordariomycetes</taxon>
        <taxon>Hypocreomycetidae</taxon>
        <taxon>Hypocreales</taxon>
        <taxon>Nectriaceae</taxon>
        <taxon>Fusarium</taxon>
    </lineage>
</organism>
<accession>A0AAE8MHA9</accession>
<feature type="domain" description="DUF3669" evidence="1">
    <location>
        <begin position="270"/>
        <end position="332"/>
    </location>
</feature>
<dbReference type="PANTHER" id="PTHR40780">
    <property type="entry name" value="DUF3669 DOMAIN-CONTAINING PROTEIN"/>
    <property type="match status" value="1"/>
</dbReference>
<sequence length="357" mass="40222">MTETNIHIPDLSTSYAIIGSSSRVDIGRKLSQSLYQCTRVNVGKHVGQAIPPPGYLEELNSDESNVTFALNNGTVAMKLAKDFFSLELWHDYSMSKHICDAFTLFNITGVNFPNFNSYTPRDDSKIWADIPHDYWFSTNAFLTERIPPIPASLQISLRMAFYKRLNDVPVTDDLVSHDCLVPLYFGSLEGKAQHLGNGPLHSFELHLNHMIELNLDNPFYFAVVRDMATTLAALHWVAGTAANGVKFVLGGPRVSQRRDATTAGYDQVFVWAYNFDEAGCIPLSESGVAMAIDAYMSNEPYYPRPFQQDPTAKYIWLVFKEAYLSVSRTIFASCDSYWRQLPPLFIKGIEDKLRGRS</sequence>
<protein>
    <recommendedName>
        <fullName evidence="1">DUF3669 domain-containing protein</fullName>
    </recommendedName>
</protein>
<dbReference type="Pfam" id="PF12417">
    <property type="entry name" value="DUF3669"/>
    <property type="match status" value="1"/>
</dbReference>
<keyword evidence="3" id="KW-1185">Reference proteome</keyword>
<dbReference type="InterPro" id="IPR022137">
    <property type="entry name" value="Znf_prot_DUF3669"/>
</dbReference>
<dbReference type="PANTHER" id="PTHR40780:SF2">
    <property type="entry name" value="DUF3669 DOMAIN-CONTAINING PROTEIN"/>
    <property type="match status" value="1"/>
</dbReference>
<reference evidence="2" key="1">
    <citation type="submission" date="2018-03" db="EMBL/GenBank/DDBJ databases">
        <authorList>
            <person name="Guldener U."/>
        </authorList>
    </citation>
    <scope>NUCLEOTIDE SEQUENCE</scope>
</reference>
<comment type="caution">
    <text evidence="2">The sequence shown here is derived from an EMBL/GenBank/DDBJ whole genome shotgun (WGS) entry which is preliminary data.</text>
</comment>
<evidence type="ECO:0000313" key="3">
    <source>
        <dbReference type="Proteomes" id="UP001187734"/>
    </source>
</evidence>
<evidence type="ECO:0000313" key="2">
    <source>
        <dbReference type="EMBL" id="SPJ83631.1"/>
    </source>
</evidence>
<dbReference type="Proteomes" id="UP001187734">
    <property type="component" value="Unassembled WGS sequence"/>
</dbReference>
<proteinExistence type="predicted"/>
<name>A0AAE8MHA9_9HYPO</name>
<evidence type="ECO:0000259" key="1">
    <source>
        <dbReference type="Pfam" id="PF12417"/>
    </source>
</evidence>
<dbReference type="EMBL" id="ONZP01000381">
    <property type="protein sequence ID" value="SPJ83631.1"/>
    <property type="molecule type" value="Genomic_DNA"/>
</dbReference>